<dbReference type="PANTHER" id="PTHR33154:SF15">
    <property type="entry name" value="REGULATORY PROTEIN ARSR"/>
    <property type="match status" value="1"/>
</dbReference>
<gene>
    <name evidence="5" type="ORF">D9R14_13880</name>
</gene>
<comment type="caution">
    <text evidence="5">The sequence shown here is derived from an EMBL/GenBank/DDBJ whole genome shotgun (WGS) entry which is preliminary data.</text>
</comment>
<dbReference type="EMBL" id="RCTF01000011">
    <property type="protein sequence ID" value="RLP77212.1"/>
    <property type="molecule type" value="Genomic_DNA"/>
</dbReference>
<name>A0A3L7ACW2_9HYPH</name>
<dbReference type="SMART" id="SM00418">
    <property type="entry name" value="HTH_ARSR"/>
    <property type="match status" value="1"/>
</dbReference>
<dbReference type="InterPro" id="IPR036388">
    <property type="entry name" value="WH-like_DNA-bd_sf"/>
</dbReference>
<dbReference type="NCBIfam" id="NF033788">
    <property type="entry name" value="HTH_metalloreg"/>
    <property type="match status" value="1"/>
</dbReference>
<dbReference type="PROSITE" id="PS50987">
    <property type="entry name" value="HTH_ARSR_2"/>
    <property type="match status" value="1"/>
</dbReference>
<dbReference type="CDD" id="cd00090">
    <property type="entry name" value="HTH_ARSR"/>
    <property type="match status" value="1"/>
</dbReference>
<organism evidence="5 6">
    <name type="scientific">Xanthobacter tagetidis</name>
    <dbReference type="NCBI Taxonomy" id="60216"/>
    <lineage>
        <taxon>Bacteria</taxon>
        <taxon>Pseudomonadati</taxon>
        <taxon>Pseudomonadota</taxon>
        <taxon>Alphaproteobacteria</taxon>
        <taxon>Hyphomicrobiales</taxon>
        <taxon>Xanthobacteraceae</taxon>
        <taxon>Xanthobacter</taxon>
    </lineage>
</organism>
<dbReference type="InterPro" id="IPR011991">
    <property type="entry name" value="ArsR-like_HTH"/>
</dbReference>
<evidence type="ECO:0000313" key="6">
    <source>
        <dbReference type="Proteomes" id="UP000269692"/>
    </source>
</evidence>
<proteinExistence type="predicted"/>
<keyword evidence="2" id="KW-0238">DNA-binding</keyword>
<feature type="domain" description="HTH arsR-type" evidence="4">
    <location>
        <begin position="1"/>
        <end position="96"/>
    </location>
</feature>
<dbReference type="InterPro" id="IPR051081">
    <property type="entry name" value="HTH_MetalResp_TranReg"/>
</dbReference>
<sequence length="106" mass="11750">MTEGDAERLAARLRALGHPARLAALRMLARRDCCPCGDIVRELPLAQSTVSEHLKVLLAAGLVSARPDGQRTHYQIDAEEVRRLKGDLDAFFDRLLPAPHARAERD</sequence>
<dbReference type="AlphaFoldDB" id="A0A3L7ACW2"/>
<dbReference type="Pfam" id="PF01022">
    <property type="entry name" value="HTH_5"/>
    <property type="match status" value="1"/>
</dbReference>
<protein>
    <submittedName>
        <fullName evidence="5">Transcriptional regulator</fullName>
    </submittedName>
</protein>
<dbReference type="InterPro" id="IPR036390">
    <property type="entry name" value="WH_DNA-bd_sf"/>
</dbReference>
<dbReference type="InterPro" id="IPR001845">
    <property type="entry name" value="HTH_ArsR_DNA-bd_dom"/>
</dbReference>
<dbReference type="OrthoDB" id="9804742at2"/>
<keyword evidence="3" id="KW-0804">Transcription</keyword>
<evidence type="ECO:0000259" key="4">
    <source>
        <dbReference type="PROSITE" id="PS50987"/>
    </source>
</evidence>
<evidence type="ECO:0000313" key="5">
    <source>
        <dbReference type="EMBL" id="RLP77212.1"/>
    </source>
</evidence>
<dbReference type="Proteomes" id="UP000269692">
    <property type="component" value="Unassembled WGS sequence"/>
</dbReference>
<reference evidence="5 6" key="1">
    <citation type="submission" date="2018-10" db="EMBL/GenBank/DDBJ databases">
        <title>Xanthobacter tagetidis genome sequencing and assembly.</title>
        <authorList>
            <person name="Maclea K.S."/>
            <person name="Goen A.E."/>
            <person name="Fatima S.A."/>
        </authorList>
    </citation>
    <scope>NUCLEOTIDE SEQUENCE [LARGE SCALE GENOMIC DNA]</scope>
    <source>
        <strain evidence="5 6">ATCC 700314</strain>
    </source>
</reference>
<dbReference type="GO" id="GO:0003677">
    <property type="term" value="F:DNA binding"/>
    <property type="evidence" value="ECO:0007669"/>
    <property type="project" value="UniProtKB-KW"/>
</dbReference>
<dbReference type="SUPFAM" id="SSF46785">
    <property type="entry name" value="Winged helix' DNA-binding domain"/>
    <property type="match status" value="1"/>
</dbReference>
<dbReference type="Gene3D" id="1.10.10.10">
    <property type="entry name" value="Winged helix-like DNA-binding domain superfamily/Winged helix DNA-binding domain"/>
    <property type="match status" value="1"/>
</dbReference>
<keyword evidence="6" id="KW-1185">Reference proteome</keyword>
<evidence type="ECO:0000256" key="1">
    <source>
        <dbReference type="ARBA" id="ARBA00023015"/>
    </source>
</evidence>
<dbReference type="GO" id="GO:0003700">
    <property type="term" value="F:DNA-binding transcription factor activity"/>
    <property type="evidence" value="ECO:0007669"/>
    <property type="project" value="InterPro"/>
</dbReference>
<evidence type="ECO:0000256" key="3">
    <source>
        <dbReference type="ARBA" id="ARBA00023163"/>
    </source>
</evidence>
<keyword evidence="1" id="KW-0805">Transcription regulation</keyword>
<evidence type="ECO:0000256" key="2">
    <source>
        <dbReference type="ARBA" id="ARBA00023125"/>
    </source>
</evidence>
<dbReference type="PRINTS" id="PR00778">
    <property type="entry name" value="HTHARSR"/>
</dbReference>
<accession>A0A3L7ACW2</accession>
<dbReference type="PANTHER" id="PTHR33154">
    <property type="entry name" value="TRANSCRIPTIONAL REGULATOR, ARSR FAMILY"/>
    <property type="match status" value="1"/>
</dbReference>